<comment type="caution">
    <text evidence="5">The sequence shown here is derived from an EMBL/GenBank/DDBJ whole genome shotgun (WGS) entry which is preliminary data.</text>
</comment>
<dbReference type="EC" id="5.2.1.8" evidence="1"/>
<dbReference type="Pfam" id="PF00160">
    <property type="entry name" value="Pro_isomerase"/>
    <property type="match status" value="1"/>
</dbReference>
<dbReference type="InterPro" id="IPR002130">
    <property type="entry name" value="Cyclophilin-type_PPIase_dom"/>
</dbReference>
<protein>
    <recommendedName>
        <fullName evidence="1">peptidylprolyl isomerase</fullName>
        <ecNumber evidence="1">5.2.1.8</ecNumber>
    </recommendedName>
</protein>
<dbReference type="Gene3D" id="1.25.10.10">
    <property type="entry name" value="Leucine-rich Repeat Variant"/>
    <property type="match status" value="2"/>
</dbReference>
<dbReference type="SUPFAM" id="SSF50891">
    <property type="entry name" value="Cyclophilin-like"/>
    <property type="match status" value="1"/>
</dbReference>
<evidence type="ECO:0000313" key="6">
    <source>
        <dbReference type="Proteomes" id="UP000659388"/>
    </source>
</evidence>
<keyword evidence="3 5" id="KW-0413">Isomerase</keyword>
<dbReference type="InterPro" id="IPR004155">
    <property type="entry name" value="PBS_lyase_HEAT"/>
</dbReference>
<dbReference type="SUPFAM" id="SSF48371">
    <property type="entry name" value="ARM repeat"/>
    <property type="match status" value="1"/>
</dbReference>
<dbReference type="EMBL" id="JAESIY010000001">
    <property type="protein sequence ID" value="MBL3654630.1"/>
    <property type="molecule type" value="Genomic_DNA"/>
</dbReference>
<proteinExistence type="predicted"/>
<dbReference type="CDD" id="cd00317">
    <property type="entry name" value="cyclophilin"/>
    <property type="match status" value="1"/>
</dbReference>
<evidence type="ECO:0000256" key="1">
    <source>
        <dbReference type="ARBA" id="ARBA00013194"/>
    </source>
</evidence>
<name>A0A937F5D6_9BACT</name>
<dbReference type="PROSITE" id="PS50072">
    <property type="entry name" value="CSA_PPIASE_2"/>
    <property type="match status" value="1"/>
</dbReference>
<gene>
    <name evidence="5" type="ORF">JL102_00695</name>
</gene>
<dbReference type="InterPro" id="IPR011989">
    <property type="entry name" value="ARM-like"/>
</dbReference>
<accession>A0A937F5D6</accession>
<dbReference type="AlphaFoldDB" id="A0A937F5D6"/>
<feature type="domain" description="PPIase cyclophilin-type" evidence="4">
    <location>
        <begin position="504"/>
        <end position="621"/>
    </location>
</feature>
<reference evidence="5" key="1">
    <citation type="submission" date="2021-01" db="EMBL/GenBank/DDBJ databases">
        <title>Fulvivirga kasyanovii gen. nov., sp nov., a novel member of the phylum Bacteroidetes isolated from seawater in a mussel farm.</title>
        <authorList>
            <person name="Zhao L.-H."/>
            <person name="Wang Z.-J."/>
        </authorList>
    </citation>
    <scope>NUCLEOTIDE SEQUENCE</scope>
    <source>
        <strain evidence="5">2943</strain>
    </source>
</reference>
<dbReference type="GO" id="GO:0003755">
    <property type="term" value="F:peptidyl-prolyl cis-trans isomerase activity"/>
    <property type="evidence" value="ECO:0007669"/>
    <property type="project" value="UniProtKB-KW"/>
</dbReference>
<dbReference type="RefSeq" id="WP_202241610.1">
    <property type="nucleotide sequence ID" value="NZ_JAESIY010000001.1"/>
</dbReference>
<sequence>MLCIAACESKVKKPVTNVNLFSDSVVVDIYDLADRRDTEALLAYLDHDNAEYRRLSAEAFGSVKDTMAIPKLGILLNDDHAEVRKAAAYALGQSYDSSAVRLLVQALSGEDSVMVKNQMLEALGKVVTQPQIELLYKRPIEDEIKEGLAWGLYRAGLRSVYDGVTTEWAINLLDSANTYLTRLGAAHYLARIKGLDLKKYQKEIIDALTRDQSVNVRMALASALKNLNSKAVIELLSKEIIGDNDYRVKVNSLKALYNYEYEEIKVALYNALTDKNVNVAITAADIIYEKADSSDEIYITEAALKATNWRVKAILLGSALKITNSKSEIFRQIKEQYESSKNPYFKAALLTSLSDYLKGYDFIITKTFAAEHPAIATAGTEALVSLRMQPSFPEELKPAFADIFKQAMETGDIAMVAITSNLLSDTTYHFKEEYDSIDFLYTAKSKLSLPKDNEALQVLNKTIAYFEGKDDIPVTVNEFNHPIDWDLIKTIPQNQKVLVKTDKGDITMRLLVNEAPGSVANFVQLAKSGYFNGKNFHRVVPNFVVQGGCNRGDGYGGENYSIRSELANLRYQEGSVGMASAGKDTEGTQWFITHSPTPHLDGRYTIFAQVTDGMDVVHQVEVGTVIQSVEVLGDKQK</sequence>
<dbReference type="PANTHER" id="PTHR45625">
    <property type="entry name" value="PEPTIDYL-PROLYL CIS-TRANS ISOMERASE-RELATED"/>
    <property type="match status" value="1"/>
</dbReference>
<evidence type="ECO:0000313" key="5">
    <source>
        <dbReference type="EMBL" id="MBL3654630.1"/>
    </source>
</evidence>
<dbReference type="InterPro" id="IPR016024">
    <property type="entry name" value="ARM-type_fold"/>
</dbReference>
<dbReference type="Gene3D" id="2.40.100.10">
    <property type="entry name" value="Cyclophilin-like"/>
    <property type="match status" value="1"/>
</dbReference>
<dbReference type="PRINTS" id="PR00153">
    <property type="entry name" value="CSAPPISMRASE"/>
</dbReference>
<evidence type="ECO:0000256" key="3">
    <source>
        <dbReference type="ARBA" id="ARBA00023235"/>
    </source>
</evidence>
<dbReference type="Pfam" id="PF13646">
    <property type="entry name" value="HEAT_2"/>
    <property type="match status" value="1"/>
</dbReference>
<dbReference type="PANTHER" id="PTHR45625:SF4">
    <property type="entry name" value="PEPTIDYLPROLYL ISOMERASE DOMAIN AND WD REPEAT-CONTAINING PROTEIN 1"/>
    <property type="match status" value="1"/>
</dbReference>
<dbReference type="SMART" id="SM00567">
    <property type="entry name" value="EZ_HEAT"/>
    <property type="match status" value="3"/>
</dbReference>
<keyword evidence="2" id="KW-0697">Rotamase</keyword>
<dbReference type="InterPro" id="IPR029000">
    <property type="entry name" value="Cyclophilin-like_dom_sf"/>
</dbReference>
<dbReference type="Proteomes" id="UP000659388">
    <property type="component" value="Unassembled WGS sequence"/>
</dbReference>
<organism evidence="5 6">
    <name type="scientific">Fulvivirga sediminis</name>
    <dbReference type="NCBI Taxonomy" id="2803949"/>
    <lineage>
        <taxon>Bacteria</taxon>
        <taxon>Pseudomonadati</taxon>
        <taxon>Bacteroidota</taxon>
        <taxon>Cytophagia</taxon>
        <taxon>Cytophagales</taxon>
        <taxon>Fulvivirgaceae</taxon>
        <taxon>Fulvivirga</taxon>
    </lineage>
</organism>
<keyword evidence="6" id="KW-1185">Reference proteome</keyword>
<evidence type="ECO:0000256" key="2">
    <source>
        <dbReference type="ARBA" id="ARBA00023110"/>
    </source>
</evidence>
<dbReference type="InterPro" id="IPR044666">
    <property type="entry name" value="Cyclophilin_A-like"/>
</dbReference>
<evidence type="ECO:0000259" key="4">
    <source>
        <dbReference type="PROSITE" id="PS50072"/>
    </source>
</evidence>